<evidence type="ECO:0000313" key="3">
    <source>
        <dbReference type="EMBL" id="KTR03432.1"/>
    </source>
</evidence>
<protein>
    <recommendedName>
        <fullName evidence="2">Solute-binding protein family 3/N-terminal domain-containing protein</fullName>
    </recommendedName>
</protein>
<dbReference type="PANTHER" id="PTHR35936">
    <property type="entry name" value="MEMBRANE-BOUND LYTIC MUREIN TRANSGLYCOSYLASE F"/>
    <property type="match status" value="1"/>
</dbReference>
<keyword evidence="1" id="KW-0732">Signal</keyword>
<dbReference type="PANTHER" id="PTHR35936:SF17">
    <property type="entry name" value="ARGININE-BINDING EXTRACELLULAR PROTEIN ARTP"/>
    <property type="match status" value="1"/>
</dbReference>
<proteinExistence type="predicted"/>
<feature type="domain" description="Solute-binding protein family 3/N-terminal" evidence="2">
    <location>
        <begin position="19"/>
        <end position="223"/>
    </location>
</feature>
<gene>
    <name evidence="3" type="ORF">NS365_18520</name>
</gene>
<evidence type="ECO:0000259" key="2">
    <source>
        <dbReference type="SMART" id="SM00062"/>
    </source>
</evidence>
<sequence>MSAAWLTDTARQELLPTGTLRLAVNVANAEMAAETSPGAFQGKAIDLSRRLAADWDIAVEILPFASGGAILADMAAWDAAVLAVEPSRRDRIHFLPPFASVDATLATLGRSDISTCRGADAEGVRIAVVRGAAYTAHLQASTAQAELVPFDSPKAARAALLNGECDFVAGIRSTLAGLARENAAVRLMEDDVLRIPQALAIPLGKTHAQAALEAWFAARAEPAAS</sequence>
<dbReference type="PATRIC" id="fig|401562.4.peg.3641"/>
<dbReference type="Proteomes" id="UP000078529">
    <property type="component" value="Unassembled WGS sequence"/>
</dbReference>
<accession>A0A175RKW2</accession>
<comment type="caution">
    <text evidence="3">The sequence shown here is derived from an EMBL/GenBank/DDBJ whole genome shotgun (WGS) entry which is preliminary data.</text>
</comment>
<dbReference type="RefSeq" id="WP_058601770.1">
    <property type="nucleotide sequence ID" value="NZ_LDQA01000053.1"/>
</dbReference>
<evidence type="ECO:0000313" key="4">
    <source>
        <dbReference type="Proteomes" id="UP000078529"/>
    </source>
</evidence>
<dbReference type="SUPFAM" id="SSF53850">
    <property type="entry name" value="Periplasmic binding protein-like II"/>
    <property type="match status" value="1"/>
</dbReference>
<name>A0A175RKW2_9HYPH</name>
<keyword evidence="4" id="KW-1185">Reference proteome</keyword>
<dbReference type="AlphaFoldDB" id="A0A175RKW2"/>
<dbReference type="InterPro" id="IPR001638">
    <property type="entry name" value="Solute-binding_3/MltF_N"/>
</dbReference>
<dbReference type="EMBL" id="LDQA01000053">
    <property type="protein sequence ID" value="KTR03432.1"/>
    <property type="molecule type" value="Genomic_DNA"/>
</dbReference>
<evidence type="ECO:0000256" key="1">
    <source>
        <dbReference type="ARBA" id="ARBA00022729"/>
    </source>
</evidence>
<organism evidence="3 4">
    <name type="scientific">Aureimonas ureilytica</name>
    <dbReference type="NCBI Taxonomy" id="401562"/>
    <lineage>
        <taxon>Bacteria</taxon>
        <taxon>Pseudomonadati</taxon>
        <taxon>Pseudomonadota</taxon>
        <taxon>Alphaproteobacteria</taxon>
        <taxon>Hyphomicrobiales</taxon>
        <taxon>Aurantimonadaceae</taxon>
        <taxon>Aureimonas</taxon>
    </lineage>
</organism>
<dbReference type="SMART" id="SM00062">
    <property type="entry name" value="PBPb"/>
    <property type="match status" value="1"/>
</dbReference>
<dbReference type="Gene3D" id="3.40.190.10">
    <property type="entry name" value="Periplasmic binding protein-like II"/>
    <property type="match status" value="2"/>
</dbReference>
<reference evidence="3 4" key="1">
    <citation type="journal article" date="2016" name="Front. Microbiol.">
        <title>Genomic Resource of Rice Seed Associated Bacteria.</title>
        <authorList>
            <person name="Midha S."/>
            <person name="Bansal K."/>
            <person name="Sharma S."/>
            <person name="Kumar N."/>
            <person name="Patil P.P."/>
            <person name="Chaudhry V."/>
            <person name="Patil P.B."/>
        </authorList>
    </citation>
    <scope>NUCLEOTIDE SEQUENCE [LARGE SCALE GENOMIC DNA]</scope>
    <source>
        <strain evidence="3 4">NS365</strain>
    </source>
</reference>